<dbReference type="OrthoDB" id="6157998at2759"/>
<feature type="compositionally biased region" description="Polar residues" evidence="1">
    <location>
        <begin position="104"/>
        <end position="117"/>
    </location>
</feature>
<gene>
    <name evidence="2" type="ORF">MCOR_52304</name>
</gene>
<evidence type="ECO:0000256" key="1">
    <source>
        <dbReference type="SAM" id="MobiDB-lite"/>
    </source>
</evidence>
<proteinExistence type="predicted"/>
<name>A0A6J8EIA3_MYTCO</name>
<protein>
    <submittedName>
        <fullName evidence="2">Uncharacterized protein</fullName>
    </submittedName>
</protein>
<dbReference type="Proteomes" id="UP000507470">
    <property type="component" value="Unassembled WGS sequence"/>
</dbReference>
<dbReference type="AlphaFoldDB" id="A0A6J8EIA3"/>
<accession>A0A6J8EIA3</accession>
<keyword evidence="3" id="KW-1185">Reference proteome</keyword>
<organism evidence="2 3">
    <name type="scientific">Mytilus coruscus</name>
    <name type="common">Sea mussel</name>
    <dbReference type="NCBI Taxonomy" id="42192"/>
    <lineage>
        <taxon>Eukaryota</taxon>
        <taxon>Metazoa</taxon>
        <taxon>Spiralia</taxon>
        <taxon>Lophotrochozoa</taxon>
        <taxon>Mollusca</taxon>
        <taxon>Bivalvia</taxon>
        <taxon>Autobranchia</taxon>
        <taxon>Pteriomorphia</taxon>
        <taxon>Mytilida</taxon>
        <taxon>Mytiloidea</taxon>
        <taxon>Mytilidae</taxon>
        <taxon>Mytilinae</taxon>
        <taxon>Mytilus</taxon>
    </lineage>
</organism>
<feature type="region of interest" description="Disordered" evidence="1">
    <location>
        <begin position="1"/>
        <end position="59"/>
    </location>
</feature>
<sequence length="251" mass="28114">MDGDDDRLDSDSREAPGFSLLSADTAGDKLKKKSSNKSSARTSSLEKVSKKKRTSKKDALQAVYDEKLTNINRDLDVRSEISISIGDRERNELDIHSDDDDYSVSGNSPVRGNTNQMSKGMNIISMLYMQQTLGSLLKDLEEDNVDKSTACQTVKDIFAMSTKSLDEPGRSGAFFHLIRRKAAAYDSGLSNIKDLSSRCQYLPLSEEGVFGKGLEISLEKRKKQKDQLCDLLPEFSKKRKFEVLIFAMRVF</sequence>
<evidence type="ECO:0000313" key="2">
    <source>
        <dbReference type="EMBL" id="CAC5420037.1"/>
    </source>
</evidence>
<evidence type="ECO:0000313" key="3">
    <source>
        <dbReference type="Proteomes" id="UP000507470"/>
    </source>
</evidence>
<dbReference type="EMBL" id="CACVKT020009075">
    <property type="protein sequence ID" value="CAC5420037.1"/>
    <property type="molecule type" value="Genomic_DNA"/>
</dbReference>
<feature type="region of interest" description="Disordered" evidence="1">
    <location>
        <begin position="92"/>
        <end position="117"/>
    </location>
</feature>
<reference evidence="2 3" key="1">
    <citation type="submission" date="2020-06" db="EMBL/GenBank/DDBJ databases">
        <authorList>
            <person name="Li R."/>
            <person name="Bekaert M."/>
        </authorList>
    </citation>
    <scope>NUCLEOTIDE SEQUENCE [LARGE SCALE GENOMIC DNA]</scope>
    <source>
        <strain evidence="3">wild</strain>
    </source>
</reference>